<comment type="catalytic activity">
    <reaction evidence="1 8">
        <text>alpha-D-glucose = beta-D-glucose</text>
        <dbReference type="Rhea" id="RHEA:10264"/>
        <dbReference type="ChEBI" id="CHEBI:15903"/>
        <dbReference type="ChEBI" id="CHEBI:17925"/>
        <dbReference type="EC" id="5.1.3.3"/>
    </reaction>
</comment>
<dbReference type="InterPro" id="IPR011013">
    <property type="entry name" value="Gal_mutarotase_sf_dom"/>
</dbReference>
<dbReference type="PIRSF" id="PIRSF005096">
    <property type="entry name" value="GALM"/>
    <property type="match status" value="1"/>
</dbReference>
<keyword evidence="10" id="KW-1185">Reference proteome</keyword>
<dbReference type="Proteomes" id="UP001595969">
    <property type="component" value="Unassembled WGS sequence"/>
</dbReference>
<dbReference type="EMBL" id="JBHSGS010000065">
    <property type="protein sequence ID" value="MFC4720603.1"/>
    <property type="molecule type" value="Genomic_DNA"/>
</dbReference>
<dbReference type="InterPro" id="IPR014718">
    <property type="entry name" value="GH-type_carb-bd"/>
</dbReference>
<name>A0ABV9N1V6_9ENTE</name>
<protein>
    <recommendedName>
        <fullName evidence="5 8">Aldose 1-epimerase</fullName>
        <ecNumber evidence="4 8">5.1.3.3</ecNumber>
    </recommendedName>
</protein>
<dbReference type="Pfam" id="PF01263">
    <property type="entry name" value="Aldose_epim"/>
    <property type="match status" value="1"/>
</dbReference>
<dbReference type="RefSeq" id="WP_204652917.1">
    <property type="nucleotide sequence ID" value="NZ_JAFBFD010000003.1"/>
</dbReference>
<reference evidence="10" key="1">
    <citation type="journal article" date="2019" name="Int. J. Syst. Evol. Microbiol.">
        <title>The Global Catalogue of Microorganisms (GCM) 10K type strain sequencing project: providing services to taxonomists for standard genome sequencing and annotation.</title>
        <authorList>
            <consortium name="The Broad Institute Genomics Platform"/>
            <consortium name="The Broad Institute Genome Sequencing Center for Infectious Disease"/>
            <person name="Wu L."/>
            <person name="Ma J."/>
        </authorList>
    </citation>
    <scope>NUCLEOTIDE SEQUENCE [LARGE SCALE GENOMIC DNA]</scope>
    <source>
        <strain evidence="10">CGMCC 1.19032</strain>
    </source>
</reference>
<dbReference type="GO" id="GO:0016853">
    <property type="term" value="F:isomerase activity"/>
    <property type="evidence" value="ECO:0007669"/>
    <property type="project" value="UniProtKB-KW"/>
</dbReference>
<evidence type="ECO:0000256" key="5">
    <source>
        <dbReference type="ARBA" id="ARBA00014165"/>
    </source>
</evidence>
<gene>
    <name evidence="9" type="ORF">ACFO5I_12800</name>
</gene>
<comment type="pathway">
    <text evidence="2 8">Carbohydrate metabolism; hexose metabolism.</text>
</comment>
<accession>A0ABV9N1V6</accession>
<evidence type="ECO:0000256" key="8">
    <source>
        <dbReference type="PIRNR" id="PIRNR005096"/>
    </source>
</evidence>
<sequence>MPKVRSEERKNVGTVYTLYNENQVEVSVIADGARLYEWIVLVDGQPRDLVVGYESLVDHQKARYYGATIGPVAGRIAGAQFELDGKIYHSEANEQGNTLHGGSTGYDTKKWQVKTFQNETEAGVVFSLEVADGTGGFPGNIQVEVTYALNEENTLRLSYFAKTDQKTLFNLTNHGYFNLTGQASEPIDFHYLQVNAKEVAQTNADVTTNGKTLPVMDTKFDFLKAKQIGTTLLDDPFLLHHEQKEDLVLVSPDQKVRLSVATTAPAVVLYTTGENEADTQMKTGRLTNHGSLAIETQAVPGTEKYAQFGDIVLRPNEPYRQETTYQVHF</sequence>
<evidence type="ECO:0000256" key="2">
    <source>
        <dbReference type="ARBA" id="ARBA00005028"/>
    </source>
</evidence>
<keyword evidence="7 8" id="KW-0119">Carbohydrate metabolism</keyword>
<dbReference type="InterPro" id="IPR047215">
    <property type="entry name" value="Galactose_mutarotase-like"/>
</dbReference>
<organism evidence="9 10">
    <name type="scientific">Enterococcus lemanii</name>
    <dbReference type="NCBI Taxonomy" id="1159752"/>
    <lineage>
        <taxon>Bacteria</taxon>
        <taxon>Bacillati</taxon>
        <taxon>Bacillota</taxon>
        <taxon>Bacilli</taxon>
        <taxon>Lactobacillales</taxon>
        <taxon>Enterococcaceae</taxon>
        <taxon>Enterococcus</taxon>
    </lineage>
</organism>
<dbReference type="EC" id="5.1.3.3" evidence="4 8"/>
<evidence type="ECO:0000256" key="7">
    <source>
        <dbReference type="ARBA" id="ARBA00023277"/>
    </source>
</evidence>
<dbReference type="Gene3D" id="2.70.98.10">
    <property type="match status" value="1"/>
</dbReference>
<evidence type="ECO:0000256" key="6">
    <source>
        <dbReference type="ARBA" id="ARBA00023235"/>
    </source>
</evidence>
<evidence type="ECO:0000256" key="4">
    <source>
        <dbReference type="ARBA" id="ARBA00013185"/>
    </source>
</evidence>
<proteinExistence type="inferred from homology"/>
<dbReference type="CDD" id="cd09019">
    <property type="entry name" value="galactose_mutarotase_like"/>
    <property type="match status" value="1"/>
</dbReference>
<dbReference type="SUPFAM" id="SSF74650">
    <property type="entry name" value="Galactose mutarotase-like"/>
    <property type="match status" value="1"/>
</dbReference>
<keyword evidence="6 8" id="KW-0413">Isomerase</keyword>
<comment type="caution">
    <text evidence="9">The sequence shown here is derived from an EMBL/GenBank/DDBJ whole genome shotgun (WGS) entry which is preliminary data.</text>
</comment>
<evidence type="ECO:0000313" key="10">
    <source>
        <dbReference type="Proteomes" id="UP001595969"/>
    </source>
</evidence>
<evidence type="ECO:0000256" key="1">
    <source>
        <dbReference type="ARBA" id="ARBA00001614"/>
    </source>
</evidence>
<dbReference type="PROSITE" id="PS00545">
    <property type="entry name" value="ALDOSE_1_EPIMERASE"/>
    <property type="match status" value="1"/>
</dbReference>
<comment type="similarity">
    <text evidence="3 8">Belongs to the aldose epimerase family.</text>
</comment>
<dbReference type="InterPro" id="IPR018052">
    <property type="entry name" value="Ald1_epimerase_CS"/>
</dbReference>
<dbReference type="PANTHER" id="PTHR10091:SF0">
    <property type="entry name" value="GALACTOSE MUTAROTASE"/>
    <property type="match status" value="1"/>
</dbReference>
<evidence type="ECO:0000256" key="3">
    <source>
        <dbReference type="ARBA" id="ARBA00006206"/>
    </source>
</evidence>
<dbReference type="InterPro" id="IPR015443">
    <property type="entry name" value="Aldose_1-epimerase"/>
</dbReference>
<dbReference type="PANTHER" id="PTHR10091">
    <property type="entry name" value="ALDOSE-1-EPIMERASE"/>
    <property type="match status" value="1"/>
</dbReference>
<evidence type="ECO:0000313" key="9">
    <source>
        <dbReference type="EMBL" id="MFC4720603.1"/>
    </source>
</evidence>
<dbReference type="InterPro" id="IPR008183">
    <property type="entry name" value="Aldose_1/G6P_1-epimerase"/>
</dbReference>